<dbReference type="Pfam" id="PF00437">
    <property type="entry name" value="T2SSE"/>
    <property type="match status" value="1"/>
</dbReference>
<evidence type="ECO:0000313" key="4">
    <source>
        <dbReference type="Proteomes" id="UP000183090"/>
    </source>
</evidence>
<gene>
    <name evidence="3" type="ORF">SAMN05216235_1947</name>
</gene>
<evidence type="ECO:0000313" key="3">
    <source>
        <dbReference type="EMBL" id="SFK83322.1"/>
    </source>
</evidence>
<dbReference type="SUPFAM" id="SSF52540">
    <property type="entry name" value="P-loop containing nucleoside triphosphate hydrolases"/>
    <property type="match status" value="1"/>
</dbReference>
<evidence type="ECO:0000259" key="2">
    <source>
        <dbReference type="Pfam" id="PF00437"/>
    </source>
</evidence>
<comment type="caution">
    <text evidence="3">The sequence shown here is derived from an EMBL/GenBank/DDBJ whole genome shotgun (WGS) entry which is preliminary data.</text>
</comment>
<feature type="domain" description="Bacterial type II secretion system protein E" evidence="2">
    <location>
        <begin position="85"/>
        <end position="362"/>
    </location>
</feature>
<dbReference type="PANTHER" id="PTHR30486">
    <property type="entry name" value="TWITCHING MOTILITY PROTEIN PILT"/>
    <property type="match status" value="1"/>
</dbReference>
<comment type="similarity">
    <text evidence="1">Belongs to the GSP E family.</text>
</comment>
<dbReference type="RefSeq" id="WP_082103632.1">
    <property type="nucleotide sequence ID" value="NZ_CP011366.1"/>
</dbReference>
<name>A0AA94HG75_9STAP</name>
<dbReference type="InterPro" id="IPR050921">
    <property type="entry name" value="T4SS_GSP_E_ATPase"/>
</dbReference>
<proteinExistence type="inferred from homology"/>
<reference evidence="3 4" key="1">
    <citation type="submission" date="2016-10" db="EMBL/GenBank/DDBJ databases">
        <authorList>
            <person name="Varghese N."/>
            <person name="Submissions S."/>
        </authorList>
    </citation>
    <scope>NUCLEOTIDE SEQUENCE [LARGE SCALE GENOMIC DNA]</scope>
    <source>
        <strain evidence="3 4">CGMCC 1.6501</strain>
    </source>
</reference>
<dbReference type="Proteomes" id="UP000183090">
    <property type="component" value="Unassembled WGS sequence"/>
</dbReference>
<evidence type="ECO:0000256" key="1">
    <source>
        <dbReference type="ARBA" id="ARBA00006611"/>
    </source>
</evidence>
<dbReference type="CDD" id="cd01130">
    <property type="entry name" value="VirB11-like_ATPase"/>
    <property type="match status" value="1"/>
</dbReference>
<dbReference type="InterPro" id="IPR027417">
    <property type="entry name" value="P-loop_NTPase"/>
</dbReference>
<accession>A0AA94HG75</accession>
<dbReference type="PANTHER" id="PTHR30486:SF15">
    <property type="entry name" value="TYPE II_IV SECRETION SYSTEM ATPASE"/>
    <property type="match status" value="1"/>
</dbReference>
<dbReference type="AlphaFoldDB" id="A0AA94HG75"/>
<protein>
    <submittedName>
        <fullName evidence="3">Pilus assembly protein CpaF</fullName>
    </submittedName>
</protein>
<dbReference type="Gene3D" id="3.30.450.380">
    <property type="match status" value="1"/>
</dbReference>
<organism evidence="3 4">
    <name type="scientific">Salinicoccus halodurans</name>
    <dbReference type="NCBI Taxonomy" id="407035"/>
    <lineage>
        <taxon>Bacteria</taxon>
        <taxon>Bacillati</taxon>
        <taxon>Bacillota</taxon>
        <taxon>Bacilli</taxon>
        <taxon>Bacillales</taxon>
        <taxon>Staphylococcaceae</taxon>
        <taxon>Salinicoccus</taxon>
    </lineage>
</organism>
<dbReference type="GO" id="GO:0016887">
    <property type="term" value="F:ATP hydrolysis activity"/>
    <property type="evidence" value="ECO:0007669"/>
    <property type="project" value="InterPro"/>
</dbReference>
<dbReference type="EMBL" id="FOTB01000004">
    <property type="protein sequence ID" value="SFK83322.1"/>
    <property type="molecule type" value="Genomic_DNA"/>
</dbReference>
<dbReference type="InterPro" id="IPR001482">
    <property type="entry name" value="T2SS/T4SS_dom"/>
</dbReference>
<sequence>MKNKENSNIEEIANYKFEEQDSDDAIVDHLTDKLRDVLDFMYSVSNDELRQYIEEFVITYAKQYQISSRQMSVIVERMYNSFRGLGVLQPLLDDKDITEIMVNNYLEIFVEKHGEVFKSDVRFESQQKLEDTIQAIVSKVNRVVNESTPIVDARLEDGSRVNVVLPPVALKGAAMTIRKFPEHALTIDDLIRFKALNKEVSQFLKHLVEAKYNIFIGGGTGSGKTTFLNVLSNFIPKSERILTIEDSAELQLKSIPNLISLETRNANTQGEGEITIRDLIRTSLRMRPSRVIVGEVRGAEALDMLQAMNTGHDGSLSTGHANSVTDMLSRIETMVLSGADLPIDVIRKQITSAIDIMVHLSRFRDHSRKVVEISEITGFENGEIQLNPLFIFKEEAEDKEGKIVGDLVPTGNKLQSTMKLEISGKHDIAGIYGQRDEETEVM</sequence>
<dbReference type="Gene3D" id="3.40.50.300">
    <property type="entry name" value="P-loop containing nucleotide triphosphate hydrolases"/>
    <property type="match status" value="1"/>
</dbReference>